<dbReference type="InterPro" id="IPR032675">
    <property type="entry name" value="LRR_dom_sf"/>
</dbReference>
<evidence type="ECO:0000256" key="3">
    <source>
        <dbReference type="ARBA" id="ARBA00022614"/>
    </source>
</evidence>
<dbReference type="FunFam" id="3.80.10.10:FF:000095">
    <property type="entry name" value="LRR receptor-like serine/threonine-protein kinase GSO1"/>
    <property type="match status" value="1"/>
</dbReference>
<evidence type="ECO:0000256" key="11">
    <source>
        <dbReference type="ARBA" id="ARBA00023136"/>
    </source>
</evidence>
<evidence type="ECO:0000256" key="7">
    <source>
        <dbReference type="ARBA" id="ARBA00022737"/>
    </source>
</evidence>
<dbReference type="Pfam" id="PF08263">
    <property type="entry name" value="LRRNT_2"/>
    <property type="match status" value="1"/>
</dbReference>
<dbReference type="InterPro" id="IPR003591">
    <property type="entry name" value="Leu-rich_rpt_typical-subtyp"/>
</dbReference>
<keyword evidence="7" id="KW-0677">Repeat</keyword>
<dbReference type="InterPro" id="IPR050647">
    <property type="entry name" value="Plant_LRR-RLKs"/>
</dbReference>
<keyword evidence="13" id="KW-0325">Glycoprotein</keyword>
<organism evidence="17 18">
    <name type="scientific">Zingiber officinale</name>
    <name type="common">Ginger</name>
    <name type="synonym">Amomum zingiber</name>
    <dbReference type="NCBI Taxonomy" id="94328"/>
    <lineage>
        <taxon>Eukaryota</taxon>
        <taxon>Viridiplantae</taxon>
        <taxon>Streptophyta</taxon>
        <taxon>Embryophyta</taxon>
        <taxon>Tracheophyta</taxon>
        <taxon>Spermatophyta</taxon>
        <taxon>Magnoliopsida</taxon>
        <taxon>Liliopsida</taxon>
        <taxon>Zingiberales</taxon>
        <taxon>Zingiberaceae</taxon>
        <taxon>Zingiber</taxon>
    </lineage>
</organism>
<evidence type="ECO:0000313" key="18">
    <source>
        <dbReference type="Proteomes" id="UP000734854"/>
    </source>
</evidence>
<evidence type="ECO:0000256" key="5">
    <source>
        <dbReference type="ARBA" id="ARBA00022692"/>
    </source>
</evidence>
<gene>
    <name evidence="17" type="ORF">ZIOFF_022655</name>
</gene>
<dbReference type="Pfam" id="PF00560">
    <property type="entry name" value="LRR_1"/>
    <property type="match status" value="7"/>
</dbReference>
<comment type="caution">
    <text evidence="17">The sequence shown here is derived from an EMBL/GenBank/DDBJ whole genome shotgun (WGS) entry which is preliminary data.</text>
</comment>
<evidence type="ECO:0000259" key="16">
    <source>
        <dbReference type="PROSITE" id="PS50011"/>
    </source>
</evidence>
<dbReference type="AlphaFoldDB" id="A0A8J5L9C7"/>
<proteinExistence type="inferred from homology"/>
<evidence type="ECO:0000256" key="2">
    <source>
        <dbReference type="ARBA" id="ARBA00008684"/>
    </source>
</evidence>
<dbReference type="InterPro" id="IPR013210">
    <property type="entry name" value="LRR_N_plant-typ"/>
</dbReference>
<dbReference type="InterPro" id="IPR008271">
    <property type="entry name" value="Ser/Thr_kinase_AS"/>
</dbReference>
<dbReference type="PROSITE" id="PS50011">
    <property type="entry name" value="PROTEIN_KINASE_DOM"/>
    <property type="match status" value="1"/>
</dbReference>
<sequence length="1018" mass="110424">MAAENSGIAGLLFLFYLLASQVSSQAPSIREQKQILLQIKRDWGDEPALASWNDTTSSSHCAWPGVGCAAGGAVVNLSLSGFTGPKISRPIPASALCRLPNITLLDLSFNDIPGGFPTGLFLCSGLRYLDLSQNRFVGALPSDVDRLSHRLTHLDLSSNNFSGGVPEAIGRLPAMQELLLNSNLFDGSFPQAIGNLSELRLLTLAYNPFSPARIPPEFGNLTKLQVLVMTDMNLQGEIPESFGKLMELVHLDLAYNELTGAIPAGIWSLPKLQLLYLYNNNLSSSIVIEGEIRALDLEKLDVSGNQLNGSIPEEFGKLQSLSILHMSFNQFTGDIPASIGRLPSLTDLRLFNNILTGAMPLELGKHSPLWNVEVNNNMLSGELPDGLCDGGGFTSIVVFNNNLTGRIPATLGECSTLDNFQIYNNQFSGEVPEGIWLAESMTTMMMSDNALSGQLPERLPLFLSRLEIRNNKFTGRIPSIAGNLSVFSASNNMFSGDLPSSLAGLSRLQSIDLGGNMITGRIPENLSLLASLFLLNLSNNRLAGEIPASIGSLPVLNSLDLSQNDLTGEIPQEMGNLNLNYLNLSSNKLSGEVPARLQSSAYDKSFLSNPGLCASNSRIDVAACSSASRGSSGGLSRGLLALFIVVGALALLMAFSVFLHWDLKKRRGDGDTWKLISFHSLDFRESNIRSGINEENLIGSGGAGKVYKITVGHRTDEIVAVKKIRSGKKLDAALEKQFESEVQILGSIRHKNIVKLLCCISGEDSKLLVYEYMENGSLDRWLHRKPSSPAAGGGLDWPTRLEIAIGAARGLCYMHHDCSPPIIHRDVKSSNILLDSEFNARVADFGLARMMAKAGEQGLISTFLICLNPFSSDRHLLLRAECGHSSRIDEKVDIYSFGVILLELTTGREAQDGGGDEQCNLAEWAWRRLLRGDCLRDALDPRIKESPSVEDMTMVLQLGIMCTTRLPSRRPSMNEVLHFLLQCYRPTAGVKYDPCAEQDAAAPLLSDGSADANLASNV</sequence>
<evidence type="ECO:0000256" key="4">
    <source>
        <dbReference type="ARBA" id="ARBA00022679"/>
    </source>
</evidence>
<dbReference type="InterPro" id="IPR011009">
    <property type="entry name" value="Kinase-like_dom_sf"/>
</dbReference>
<dbReference type="SMART" id="SM00369">
    <property type="entry name" value="LRR_TYP"/>
    <property type="match status" value="6"/>
</dbReference>
<dbReference type="Proteomes" id="UP000734854">
    <property type="component" value="Unassembled WGS sequence"/>
</dbReference>
<dbReference type="GO" id="GO:0016020">
    <property type="term" value="C:membrane"/>
    <property type="evidence" value="ECO:0007669"/>
    <property type="project" value="UniProtKB-SubCell"/>
</dbReference>
<dbReference type="GO" id="GO:0033612">
    <property type="term" value="F:receptor serine/threonine kinase binding"/>
    <property type="evidence" value="ECO:0007669"/>
    <property type="project" value="TreeGrafter"/>
</dbReference>
<comment type="subcellular location">
    <subcellularLocation>
        <location evidence="1">Membrane</location>
        <topology evidence="1">Single-pass type I membrane protein</topology>
    </subcellularLocation>
</comment>
<dbReference type="FunFam" id="3.80.10.10:FF:000233">
    <property type="entry name" value="Leucine-rich repeat receptor-like protein kinase TDR"/>
    <property type="match status" value="1"/>
</dbReference>
<dbReference type="PANTHER" id="PTHR48056:SF29">
    <property type="entry name" value="RECEPTOR-LIKE PROTEIN KINASE HSL1"/>
    <property type="match status" value="1"/>
</dbReference>
<dbReference type="GO" id="GO:0005524">
    <property type="term" value="F:ATP binding"/>
    <property type="evidence" value="ECO:0007669"/>
    <property type="project" value="UniProtKB-KW"/>
</dbReference>
<evidence type="ECO:0000256" key="15">
    <source>
        <dbReference type="SAM" id="SignalP"/>
    </source>
</evidence>
<name>A0A8J5L9C7_ZINOF</name>
<dbReference type="Pfam" id="PF13855">
    <property type="entry name" value="LRR_8"/>
    <property type="match status" value="2"/>
</dbReference>
<evidence type="ECO:0000313" key="17">
    <source>
        <dbReference type="EMBL" id="KAG6519166.1"/>
    </source>
</evidence>
<dbReference type="CDD" id="cd14066">
    <property type="entry name" value="STKc_IRAK"/>
    <property type="match status" value="1"/>
</dbReference>
<dbReference type="SMART" id="SM00220">
    <property type="entry name" value="S_TKc"/>
    <property type="match status" value="1"/>
</dbReference>
<keyword evidence="18" id="KW-1185">Reference proteome</keyword>
<dbReference type="SUPFAM" id="SSF52047">
    <property type="entry name" value="RNI-like"/>
    <property type="match status" value="1"/>
</dbReference>
<keyword evidence="3" id="KW-0433">Leucine-rich repeat</keyword>
<reference evidence="17 18" key="1">
    <citation type="submission" date="2020-08" db="EMBL/GenBank/DDBJ databases">
        <title>Plant Genome Project.</title>
        <authorList>
            <person name="Zhang R.-G."/>
        </authorList>
    </citation>
    <scope>NUCLEOTIDE SEQUENCE [LARGE SCALE GENOMIC DNA]</scope>
    <source>
        <tissue evidence="17">Rhizome</tissue>
    </source>
</reference>
<dbReference type="FunFam" id="1.10.510.10:FF:000388">
    <property type="entry name" value="Leucine-rich repeat receptor-like tyrosine-protein kinase PXC3"/>
    <property type="match status" value="1"/>
</dbReference>
<feature type="domain" description="Protein kinase" evidence="16">
    <location>
        <begin position="692"/>
        <end position="981"/>
    </location>
</feature>
<keyword evidence="11 14" id="KW-0472">Membrane</keyword>
<dbReference type="SUPFAM" id="SSF56112">
    <property type="entry name" value="Protein kinase-like (PK-like)"/>
    <property type="match status" value="1"/>
</dbReference>
<keyword evidence="10 14" id="KW-1133">Transmembrane helix</keyword>
<evidence type="ECO:0000256" key="12">
    <source>
        <dbReference type="ARBA" id="ARBA00023170"/>
    </source>
</evidence>
<dbReference type="Gene3D" id="3.80.10.10">
    <property type="entry name" value="Ribonuclease Inhibitor"/>
    <property type="match status" value="4"/>
</dbReference>
<keyword evidence="5 14" id="KW-0812">Transmembrane</keyword>
<dbReference type="GO" id="GO:0004672">
    <property type="term" value="F:protein kinase activity"/>
    <property type="evidence" value="ECO:0007669"/>
    <property type="project" value="InterPro"/>
</dbReference>
<keyword evidence="6 15" id="KW-0732">Signal</keyword>
<dbReference type="GO" id="GO:0009791">
    <property type="term" value="P:post-embryonic development"/>
    <property type="evidence" value="ECO:0007669"/>
    <property type="project" value="UniProtKB-ARBA"/>
</dbReference>
<keyword evidence="8" id="KW-0547">Nucleotide-binding</keyword>
<feature type="chain" id="PRO_5035261361" description="Protein kinase domain-containing protein" evidence="15">
    <location>
        <begin position="25"/>
        <end position="1018"/>
    </location>
</feature>
<dbReference type="InterPro" id="IPR001611">
    <property type="entry name" value="Leu-rich_rpt"/>
</dbReference>
<dbReference type="Pfam" id="PF00069">
    <property type="entry name" value="Pkinase"/>
    <property type="match status" value="1"/>
</dbReference>
<protein>
    <recommendedName>
        <fullName evidence="16">Protein kinase domain-containing protein</fullName>
    </recommendedName>
</protein>
<dbReference type="PROSITE" id="PS00108">
    <property type="entry name" value="PROTEIN_KINASE_ST"/>
    <property type="match status" value="1"/>
</dbReference>
<dbReference type="Gene3D" id="3.30.200.20">
    <property type="entry name" value="Phosphorylase Kinase, domain 1"/>
    <property type="match status" value="1"/>
</dbReference>
<keyword evidence="9" id="KW-0067">ATP-binding</keyword>
<evidence type="ECO:0000256" key="1">
    <source>
        <dbReference type="ARBA" id="ARBA00004479"/>
    </source>
</evidence>
<comment type="similarity">
    <text evidence="2">Belongs to the protein kinase superfamily. Ser/Thr protein kinase family.</text>
</comment>
<accession>A0A8J5L9C7</accession>
<keyword evidence="4" id="KW-0808">Transferase</keyword>
<dbReference type="Gene3D" id="1.10.510.10">
    <property type="entry name" value="Transferase(Phosphotransferase) domain 1"/>
    <property type="match status" value="1"/>
</dbReference>
<evidence type="ECO:0000256" key="6">
    <source>
        <dbReference type="ARBA" id="ARBA00022729"/>
    </source>
</evidence>
<dbReference type="PANTHER" id="PTHR48056">
    <property type="entry name" value="LRR RECEPTOR-LIKE SERINE/THREONINE-PROTEIN KINASE-RELATED"/>
    <property type="match status" value="1"/>
</dbReference>
<dbReference type="EMBL" id="JACMSC010000006">
    <property type="protein sequence ID" value="KAG6519166.1"/>
    <property type="molecule type" value="Genomic_DNA"/>
</dbReference>
<evidence type="ECO:0000256" key="9">
    <source>
        <dbReference type="ARBA" id="ARBA00022840"/>
    </source>
</evidence>
<feature type="signal peptide" evidence="15">
    <location>
        <begin position="1"/>
        <end position="24"/>
    </location>
</feature>
<evidence type="ECO:0000256" key="14">
    <source>
        <dbReference type="SAM" id="Phobius"/>
    </source>
</evidence>
<evidence type="ECO:0000256" key="13">
    <source>
        <dbReference type="ARBA" id="ARBA00023180"/>
    </source>
</evidence>
<evidence type="ECO:0000256" key="10">
    <source>
        <dbReference type="ARBA" id="ARBA00022989"/>
    </source>
</evidence>
<keyword evidence="12" id="KW-0675">Receptor</keyword>
<dbReference type="SUPFAM" id="SSF52058">
    <property type="entry name" value="L domain-like"/>
    <property type="match status" value="1"/>
</dbReference>
<dbReference type="InterPro" id="IPR000719">
    <property type="entry name" value="Prot_kinase_dom"/>
</dbReference>
<evidence type="ECO:0000256" key="8">
    <source>
        <dbReference type="ARBA" id="ARBA00022741"/>
    </source>
</evidence>
<feature type="transmembrane region" description="Helical" evidence="14">
    <location>
        <begin position="638"/>
        <end position="659"/>
    </location>
</feature>